<dbReference type="Proteomes" id="UP000188637">
    <property type="component" value="Unassembled WGS sequence"/>
</dbReference>
<protein>
    <submittedName>
        <fullName evidence="1">Nickel ABC transporter permease subunit NikB</fullName>
    </submittedName>
</protein>
<accession>A0ACC8XDY6</accession>
<name>A0ACC8XDY6_9FIRM</name>
<evidence type="ECO:0000313" key="2">
    <source>
        <dbReference type="Proteomes" id="UP000188637"/>
    </source>
</evidence>
<proteinExistence type="predicted"/>
<keyword evidence="2" id="KW-1185">Reference proteome</keyword>
<organism evidence="1 2">
    <name type="scientific">Candidatus Epulonipiscium fishelsonii</name>
    <dbReference type="NCBI Taxonomy" id="77094"/>
    <lineage>
        <taxon>Bacteria</taxon>
        <taxon>Bacillati</taxon>
        <taxon>Bacillota</taxon>
        <taxon>Clostridia</taxon>
        <taxon>Lachnospirales</taxon>
        <taxon>Lachnospiraceae</taxon>
        <taxon>Candidatus Epulonipiscium</taxon>
    </lineage>
</organism>
<gene>
    <name evidence="1" type="ORF">AN640_00230</name>
</gene>
<dbReference type="EMBL" id="LJHD01000223">
    <property type="protein sequence ID" value="ONI41170.1"/>
    <property type="molecule type" value="Genomic_DNA"/>
</dbReference>
<evidence type="ECO:0000313" key="1">
    <source>
        <dbReference type="EMBL" id="ONI41170.1"/>
    </source>
</evidence>
<comment type="caution">
    <text evidence="1">The sequence shown here is derived from an EMBL/GenBank/DDBJ whole genome shotgun (WGS) entry which is preliminary data.</text>
</comment>
<reference evidence="1" key="1">
    <citation type="submission" date="2016-08" db="EMBL/GenBank/DDBJ databases">
        <authorList>
            <person name="Ngugi D.K."/>
            <person name="Miyake S."/>
            <person name="Stingl U."/>
        </authorList>
    </citation>
    <scope>NUCLEOTIDE SEQUENCE</scope>
    <source>
        <strain evidence="1">SCG-D08WGA-EpuloA1</strain>
    </source>
</reference>
<sequence>MNKYIFKRVIGIIPLLFAISLFTFVFINLIPSDPAEVALRLNKTPVITQELLEKTREDLGLNDPYWVRYLNWVTDAMKFDFGVSYVRPSRTVAQEIMTGLPNTLMLSGLSFVLVIVLSLPIGFFCAIYKDSWFDKLMRGFIFITTAMPAYWVGLMLMWIVSIKMALLPTSGNYEGFKSLILPSVTVALTYISTFIRLIRNNMIENMKEDYVLYANVRGLKQRNILLKHILRNSLHTCVVAIGMSIPQLISGTIVVENVFAWPGLGTLCIDSIFNRDYPIIQAYVLLIGVLFIVFNLLFDIIQVMIDPKLRRGME</sequence>